<reference evidence="1 2" key="1">
    <citation type="journal article" date="2024" name="Nat. Commun.">
        <title>Phylogenomics reveals the evolutionary origins of lichenization in chlorophyte algae.</title>
        <authorList>
            <person name="Puginier C."/>
            <person name="Libourel C."/>
            <person name="Otte J."/>
            <person name="Skaloud P."/>
            <person name="Haon M."/>
            <person name="Grisel S."/>
            <person name="Petersen M."/>
            <person name="Berrin J.G."/>
            <person name="Delaux P.M."/>
            <person name="Dal Grande F."/>
            <person name="Keller J."/>
        </authorList>
    </citation>
    <scope>NUCLEOTIDE SEQUENCE [LARGE SCALE GENOMIC DNA]</scope>
    <source>
        <strain evidence="1 2">SAG 216-7</strain>
    </source>
</reference>
<dbReference type="EMBL" id="JALJOT010000015">
    <property type="protein sequence ID" value="KAK9902697.1"/>
    <property type="molecule type" value="Genomic_DNA"/>
</dbReference>
<organism evidence="1 2">
    <name type="scientific">Coccomyxa subellipsoidea</name>
    <dbReference type="NCBI Taxonomy" id="248742"/>
    <lineage>
        <taxon>Eukaryota</taxon>
        <taxon>Viridiplantae</taxon>
        <taxon>Chlorophyta</taxon>
        <taxon>core chlorophytes</taxon>
        <taxon>Trebouxiophyceae</taxon>
        <taxon>Trebouxiophyceae incertae sedis</taxon>
        <taxon>Coccomyxaceae</taxon>
        <taxon>Coccomyxa</taxon>
    </lineage>
</organism>
<evidence type="ECO:0000313" key="2">
    <source>
        <dbReference type="Proteomes" id="UP001491310"/>
    </source>
</evidence>
<accession>A0ABR2YD25</accession>
<keyword evidence="2" id="KW-1185">Reference proteome</keyword>
<sequence length="251" mass="28947">MTIPFLLWYRHIRIRGAAWPSFAMKQQNLWEWLENREKNVTDQEKRISDQVAKIEEAFANQKPQKLIDRYEEEYARLVTEMRVLQERLRATLSGLAGKVQQAKIPSDNRGLWTELFETHSLAAKPEKLKQLQTEGDKPLFLMHRPPDAQAIPFALLHEVFGFFNDAQAGFHSTPDPVDYQFAVELCHVASQFLDSEADRRDDVTAVLIRYLKCYSARFMISLGVSSQPSVTDGTATVLLSGVKYPYEWLKI</sequence>
<dbReference type="Proteomes" id="UP001491310">
    <property type="component" value="Unassembled WGS sequence"/>
</dbReference>
<name>A0ABR2YD25_9CHLO</name>
<evidence type="ECO:0000313" key="1">
    <source>
        <dbReference type="EMBL" id="KAK9902697.1"/>
    </source>
</evidence>
<gene>
    <name evidence="1" type="ORF">WJX75_003110</name>
</gene>
<comment type="caution">
    <text evidence="1">The sequence shown here is derived from an EMBL/GenBank/DDBJ whole genome shotgun (WGS) entry which is preliminary data.</text>
</comment>
<proteinExistence type="predicted"/>
<protein>
    <submittedName>
        <fullName evidence="1">Uncharacterized protein</fullName>
    </submittedName>
</protein>